<sequence length="55" mass="6257">MSQQPLCGSLNWAIVLTFVDSVEWIFRCPQMNNGISIHTALELLESEVATMKYIK</sequence>
<evidence type="ECO:0000313" key="3">
    <source>
        <dbReference type="Proteomes" id="UP000001312"/>
    </source>
</evidence>
<dbReference type="GeneID" id="5494733"/>
<dbReference type="HOGENOM" id="CLU_3033755_0_0_1"/>
<feature type="chain" id="PRO_5002707508" evidence="1">
    <location>
        <begin position="22"/>
        <end position="55"/>
    </location>
</feature>
<dbReference type="AlphaFoldDB" id="A7E4I3"/>
<name>A7E4I3_SCLS1</name>
<dbReference type="Proteomes" id="UP000001312">
    <property type="component" value="Unassembled WGS sequence"/>
</dbReference>
<dbReference type="EMBL" id="CH476621">
    <property type="protein sequence ID" value="EDN90805.1"/>
    <property type="molecule type" value="Genomic_DNA"/>
</dbReference>
<reference evidence="3" key="1">
    <citation type="journal article" date="2011" name="PLoS Genet.">
        <title>Genomic analysis of the necrotrophic fungal pathogens Sclerotinia sclerotiorum and Botrytis cinerea.</title>
        <authorList>
            <person name="Amselem J."/>
            <person name="Cuomo C.A."/>
            <person name="van Kan J.A."/>
            <person name="Viaud M."/>
            <person name="Benito E.P."/>
            <person name="Couloux A."/>
            <person name="Coutinho P.M."/>
            <person name="de Vries R.P."/>
            <person name="Dyer P.S."/>
            <person name="Fillinger S."/>
            <person name="Fournier E."/>
            <person name="Gout L."/>
            <person name="Hahn M."/>
            <person name="Kohn L."/>
            <person name="Lapalu N."/>
            <person name="Plummer K.M."/>
            <person name="Pradier J.M."/>
            <person name="Quevillon E."/>
            <person name="Sharon A."/>
            <person name="Simon A."/>
            <person name="ten Have A."/>
            <person name="Tudzynski B."/>
            <person name="Tudzynski P."/>
            <person name="Wincker P."/>
            <person name="Andrew M."/>
            <person name="Anthouard V."/>
            <person name="Beever R.E."/>
            <person name="Beffa R."/>
            <person name="Benoit I."/>
            <person name="Bouzid O."/>
            <person name="Brault B."/>
            <person name="Chen Z."/>
            <person name="Choquer M."/>
            <person name="Collemare J."/>
            <person name="Cotton P."/>
            <person name="Danchin E.G."/>
            <person name="Da Silva C."/>
            <person name="Gautier A."/>
            <person name="Giraud C."/>
            <person name="Giraud T."/>
            <person name="Gonzalez C."/>
            <person name="Grossetete S."/>
            <person name="Guldener U."/>
            <person name="Henrissat B."/>
            <person name="Howlett B.J."/>
            <person name="Kodira C."/>
            <person name="Kretschmer M."/>
            <person name="Lappartient A."/>
            <person name="Leroch M."/>
            <person name="Levis C."/>
            <person name="Mauceli E."/>
            <person name="Neuveglise C."/>
            <person name="Oeser B."/>
            <person name="Pearson M."/>
            <person name="Poulain J."/>
            <person name="Poussereau N."/>
            <person name="Quesneville H."/>
            <person name="Rascle C."/>
            <person name="Schumacher J."/>
            <person name="Segurens B."/>
            <person name="Sexton A."/>
            <person name="Silva E."/>
            <person name="Sirven C."/>
            <person name="Soanes D.M."/>
            <person name="Talbot N.J."/>
            <person name="Templeton M."/>
            <person name="Yandava C."/>
            <person name="Yarden O."/>
            <person name="Zeng Q."/>
            <person name="Rollins J.A."/>
            <person name="Lebrun M.H."/>
            <person name="Dickman M."/>
        </authorList>
    </citation>
    <scope>NUCLEOTIDE SEQUENCE [LARGE SCALE GENOMIC DNA]</scope>
    <source>
        <strain evidence="3">ATCC 18683 / 1980 / Ss-1</strain>
    </source>
</reference>
<accession>A7E4I3</accession>
<dbReference type="RefSeq" id="XP_001598119.1">
    <property type="nucleotide sequence ID" value="XM_001598069.1"/>
</dbReference>
<evidence type="ECO:0000313" key="2">
    <source>
        <dbReference type="EMBL" id="EDN90805.1"/>
    </source>
</evidence>
<keyword evidence="3" id="KW-1185">Reference proteome</keyword>
<keyword evidence="1" id="KW-0732">Signal</keyword>
<dbReference type="KEGG" id="ssl:SS1G_00205"/>
<organism evidence="2 3">
    <name type="scientific">Sclerotinia sclerotiorum (strain ATCC 18683 / 1980 / Ss-1)</name>
    <name type="common">White mold</name>
    <name type="synonym">Whetzelinia sclerotiorum</name>
    <dbReference type="NCBI Taxonomy" id="665079"/>
    <lineage>
        <taxon>Eukaryota</taxon>
        <taxon>Fungi</taxon>
        <taxon>Dikarya</taxon>
        <taxon>Ascomycota</taxon>
        <taxon>Pezizomycotina</taxon>
        <taxon>Leotiomycetes</taxon>
        <taxon>Helotiales</taxon>
        <taxon>Sclerotiniaceae</taxon>
        <taxon>Sclerotinia</taxon>
    </lineage>
</organism>
<gene>
    <name evidence="2" type="ORF">SS1G_00205</name>
</gene>
<protein>
    <submittedName>
        <fullName evidence="2">Uncharacterized protein</fullName>
    </submittedName>
</protein>
<proteinExistence type="predicted"/>
<dbReference type="InParanoid" id="A7E4I3"/>
<evidence type="ECO:0000256" key="1">
    <source>
        <dbReference type="SAM" id="SignalP"/>
    </source>
</evidence>
<feature type="signal peptide" evidence="1">
    <location>
        <begin position="1"/>
        <end position="21"/>
    </location>
</feature>